<keyword evidence="1" id="KW-0812">Transmembrane</keyword>
<proteinExistence type="predicted"/>
<keyword evidence="1" id="KW-1133">Transmembrane helix</keyword>
<accession>A0A4R8C612</accession>
<reference evidence="2 3" key="1">
    <citation type="submission" date="2019-03" db="EMBL/GenBank/DDBJ databases">
        <title>Genomic Encyclopedia of Type Strains, Phase III (KMG-III): the genomes of soil and plant-associated and newly described type strains.</title>
        <authorList>
            <person name="Whitman W."/>
        </authorList>
    </citation>
    <scope>NUCLEOTIDE SEQUENCE [LARGE SCALE GENOMIC DNA]</scope>
    <source>
        <strain evidence="2 3">VKM Ac-2573</strain>
    </source>
</reference>
<dbReference type="Proteomes" id="UP000295146">
    <property type="component" value="Unassembled WGS sequence"/>
</dbReference>
<evidence type="ECO:0000313" key="2">
    <source>
        <dbReference type="EMBL" id="TDW71286.1"/>
    </source>
</evidence>
<dbReference type="EMBL" id="SODP01000002">
    <property type="protein sequence ID" value="TDW71286.1"/>
    <property type="molecule type" value="Genomic_DNA"/>
</dbReference>
<feature type="transmembrane region" description="Helical" evidence="1">
    <location>
        <begin position="17"/>
        <end position="36"/>
    </location>
</feature>
<feature type="transmembrane region" description="Helical" evidence="1">
    <location>
        <begin position="96"/>
        <end position="118"/>
    </location>
</feature>
<keyword evidence="3" id="KW-1185">Reference proteome</keyword>
<organism evidence="2 3">
    <name type="scientific">Kribbella pratensis</name>
    <dbReference type="NCBI Taxonomy" id="2512112"/>
    <lineage>
        <taxon>Bacteria</taxon>
        <taxon>Bacillati</taxon>
        <taxon>Actinomycetota</taxon>
        <taxon>Actinomycetes</taxon>
        <taxon>Propionibacteriales</taxon>
        <taxon>Kribbellaceae</taxon>
        <taxon>Kribbella</taxon>
    </lineage>
</organism>
<dbReference type="AlphaFoldDB" id="A0A4R8C612"/>
<feature type="transmembrane region" description="Helical" evidence="1">
    <location>
        <begin position="73"/>
        <end position="90"/>
    </location>
</feature>
<feature type="transmembrane region" description="Helical" evidence="1">
    <location>
        <begin position="42"/>
        <end position="61"/>
    </location>
</feature>
<gene>
    <name evidence="2" type="ORF">EV653_5366</name>
</gene>
<keyword evidence="1" id="KW-0472">Membrane</keyword>
<protein>
    <submittedName>
        <fullName evidence="2">Uncharacterized protein</fullName>
    </submittedName>
</protein>
<name>A0A4R8C612_9ACTN</name>
<comment type="caution">
    <text evidence="2">The sequence shown here is derived from an EMBL/GenBank/DDBJ whole genome shotgun (WGS) entry which is preliminary data.</text>
</comment>
<evidence type="ECO:0000313" key="3">
    <source>
        <dbReference type="Proteomes" id="UP000295146"/>
    </source>
</evidence>
<sequence>MCLGFPVESRHRRVQRLVAVIYLGIPVLLLVAVGLIASTGSALAWIGCVVPLAMLVTGFVLRRRHRYQPRWWLAVAGLFGGLAGLMVTLFPLAVGVWWPAILALPGLIVGIVAGLALARAADRALLVPFVPELAGTPYELVFRLRGIPLAAVLVGADSVTIQSHPIPRSEHQFRTYPLSGITGTYEFSLSGAERLKFPIAVTHAVASEGPAVILQADGEDWVLPTNQSSTLIDVLTERREN</sequence>
<evidence type="ECO:0000256" key="1">
    <source>
        <dbReference type="SAM" id="Phobius"/>
    </source>
</evidence>